<dbReference type="PANTHER" id="PTHR28047:SF5">
    <property type="entry name" value="PROTEIN DCG1"/>
    <property type="match status" value="1"/>
</dbReference>
<proteinExistence type="inferred from homology"/>
<evidence type="ECO:0000256" key="1">
    <source>
        <dbReference type="ARBA" id="ARBA00038414"/>
    </source>
</evidence>
<dbReference type="Proteomes" id="UP000241085">
    <property type="component" value="Unassembled WGS sequence"/>
</dbReference>
<name>A0A2T4UXW0_9MICO</name>
<gene>
    <name evidence="2" type="ORF">C1I63_16955</name>
</gene>
<reference evidence="2 3" key="1">
    <citation type="submission" date="2018-03" db="EMBL/GenBank/DDBJ databases">
        <title>Bacteriophage NCPPB3778 and a type I-E CRISPR drive the evolution of the US Biological Select Agent, Rathayibacter toxicus.</title>
        <authorList>
            <person name="Davis E.W.II."/>
            <person name="Tabima J.F."/>
            <person name="Weisberg A.J."/>
            <person name="Dantas Lopes L."/>
            <person name="Wiseman M.S."/>
            <person name="Wiseman M.S."/>
            <person name="Pupko T."/>
            <person name="Belcher M.S."/>
            <person name="Sechler A.J."/>
            <person name="Tancos M.A."/>
            <person name="Schroeder B.K."/>
            <person name="Murray T.D."/>
            <person name="Luster D.G."/>
            <person name="Schneider W.L."/>
            <person name="Rogers E."/>
            <person name="Andreote F.D."/>
            <person name="Grunwald N.J."/>
            <person name="Putnam M.L."/>
            <person name="Chang J.H."/>
        </authorList>
    </citation>
    <scope>NUCLEOTIDE SEQUENCE [LARGE SCALE GENOMIC DNA]</scope>
    <source>
        <strain evidence="2 3">DSM 15933</strain>
    </source>
</reference>
<dbReference type="RefSeq" id="WP_107575524.1">
    <property type="nucleotide sequence ID" value="NZ_PZPL01000001.1"/>
</dbReference>
<evidence type="ECO:0000313" key="3">
    <source>
        <dbReference type="Proteomes" id="UP000241085"/>
    </source>
</evidence>
<dbReference type="PANTHER" id="PTHR28047">
    <property type="entry name" value="PROTEIN DCG1"/>
    <property type="match status" value="1"/>
</dbReference>
<dbReference type="Pfam" id="PF01177">
    <property type="entry name" value="Asp_Glu_race"/>
    <property type="match status" value="1"/>
</dbReference>
<accession>A0A2T4UXW0</accession>
<protein>
    <submittedName>
        <fullName evidence="2">Hydantoin racemase</fullName>
    </submittedName>
</protein>
<dbReference type="InterPro" id="IPR052186">
    <property type="entry name" value="Hydantoin_racemase-like"/>
</dbReference>
<comment type="similarity">
    <text evidence="1">Belongs to the HyuE racemase family.</text>
</comment>
<dbReference type="AlphaFoldDB" id="A0A2T4UXW0"/>
<dbReference type="InterPro" id="IPR015942">
    <property type="entry name" value="Asp/Glu/hydantoin_racemase"/>
</dbReference>
<organism evidence="2 3">
    <name type="scientific">Rathayibacter caricis DSM 15933</name>
    <dbReference type="NCBI Taxonomy" id="1328867"/>
    <lineage>
        <taxon>Bacteria</taxon>
        <taxon>Bacillati</taxon>
        <taxon>Actinomycetota</taxon>
        <taxon>Actinomycetes</taxon>
        <taxon>Micrococcales</taxon>
        <taxon>Microbacteriaceae</taxon>
        <taxon>Rathayibacter</taxon>
    </lineage>
</organism>
<dbReference type="EMBL" id="PZPL01000001">
    <property type="protein sequence ID" value="PTL74349.1"/>
    <property type="molecule type" value="Genomic_DNA"/>
</dbReference>
<dbReference type="InterPro" id="IPR053714">
    <property type="entry name" value="Iso_Racemase_Enz_sf"/>
</dbReference>
<dbReference type="GO" id="GO:0047661">
    <property type="term" value="F:amino-acid racemase activity"/>
    <property type="evidence" value="ECO:0007669"/>
    <property type="project" value="InterPro"/>
</dbReference>
<comment type="caution">
    <text evidence="2">The sequence shown here is derived from an EMBL/GenBank/DDBJ whole genome shotgun (WGS) entry which is preliminary data.</text>
</comment>
<evidence type="ECO:0000313" key="2">
    <source>
        <dbReference type="EMBL" id="PTL74349.1"/>
    </source>
</evidence>
<keyword evidence="3" id="KW-1185">Reference proteome</keyword>
<sequence length="223" mass="22425">MRTLVVLNPNTSATTTRLLVGIARDAVRGLDVRIAGETAARGPRIITDPVALAAAAGEVVAAARRSVLSHAPDALVVAAFGDPGAEGAARATGLPVIGIGAAAVRAAGIGGRRFAIATTTARLETTLRSLVVSAGRSEDYVGCFLTETAAEELEDPERLLTELRGAVLRAEAAGAEAVIIGGGPLSAAAQVLVAEFTGRLPIVEPIRAAVAEALLATEVAAPV</sequence>
<dbReference type="Gene3D" id="3.40.50.12500">
    <property type="match status" value="1"/>
</dbReference>